<sequence length="140" mass="15635">MTEFSVNALHGLVQGWNATPRLSQNWTWGSDSCLNNWTVVSCFQESVTSLRLDQFGIIGTLSPSIGQLKNLQLKFLNLQNNPGPTGPIPKKISQLCRLYALDYTAFGTQSKPSPELSLCSPEHMHLYVRILRPSEAGIMW</sequence>
<keyword evidence="8" id="KW-0675">Receptor</keyword>
<dbReference type="EMBL" id="CM026430">
    <property type="protein sequence ID" value="KAG0561315.1"/>
    <property type="molecule type" value="Genomic_DNA"/>
</dbReference>
<keyword evidence="6" id="KW-1133">Transmembrane helix</keyword>
<evidence type="ECO:0000256" key="7">
    <source>
        <dbReference type="ARBA" id="ARBA00023136"/>
    </source>
</evidence>
<keyword evidence="4" id="KW-0732">Signal</keyword>
<proteinExistence type="predicted"/>
<keyword evidence="9" id="KW-0325">Glycoprotein</keyword>
<evidence type="ECO:0000313" key="11">
    <source>
        <dbReference type="Proteomes" id="UP000822688"/>
    </source>
</evidence>
<protein>
    <recommendedName>
        <fullName evidence="12">Leucine-rich repeat-containing N-terminal plant-type domain-containing protein</fullName>
    </recommendedName>
</protein>
<comment type="caution">
    <text evidence="10">The sequence shown here is derived from an EMBL/GenBank/DDBJ whole genome shotgun (WGS) entry which is preliminary data.</text>
</comment>
<accession>A0A8T0GSB3</accession>
<keyword evidence="5" id="KW-0677">Repeat</keyword>
<evidence type="ECO:0000256" key="2">
    <source>
        <dbReference type="ARBA" id="ARBA00022614"/>
    </source>
</evidence>
<evidence type="ECO:0000256" key="6">
    <source>
        <dbReference type="ARBA" id="ARBA00022989"/>
    </source>
</evidence>
<evidence type="ECO:0000256" key="4">
    <source>
        <dbReference type="ARBA" id="ARBA00022729"/>
    </source>
</evidence>
<dbReference type="PANTHER" id="PTHR47986">
    <property type="entry name" value="OSJNBA0070M12.3 PROTEIN"/>
    <property type="match status" value="1"/>
</dbReference>
<evidence type="ECO:0000256" key="9">
    <source>
        <dbReference type="ARBA" id="ARBA00023180"/>
    </source>
</evidence>
<dbReference type="PANTHER" id="PTHR47986:SF1">
    <property type="entry name" value="OS04G0685900 PROTEIN"/>
    <property type="match status" value="1"/>
</dbReference>
<dbReference type="InterPro" id="IPR032675">
    <property type="entry name" value="LRR_dom_sf"/>
</dbReference>
<evidence type="ECO:0000256" key="1">
    <source>
        <dbReference type="ARBA" id="ARBA00004167"/>
    </source>
</evidence>
<comment type="subcellular location">
    <subcellularLocation>
        <location evidence="1">Membrane</location>
        <topology evidence="1">Single-pass membrane protein</topology>
    </subcellularLocation>
</comment>
<keyword evidence="3" id="KW-0812">Transmembrane</keyword>
<dbReference type="Proteomes" id="UP000822688">
    <property type="component" value="Chromosome 9"/>
</dbReference>
<name>A0A8T0GSB3_CERPU</name>
<reference evidence="10" key="1">
    <citation type="submission" date="2020-06" db="EMBL/GenBank/DDBJ databases">
        <title>WGS assembly of Ceratodon purpureus strain R40.</title>
        <authorList>
            <person name="Carey S.B."/>
            <person name="Jenkins J."/>
            <person name="Shu S."/>
            <person name="Lovell J.T."/>
            <person name="Sreedasyam A."/>
            <person name="Maumus F."/>
            <person name="Tiley G.P."/>
            <person name="Fernandez-Pozo N."/>
            <person name="Barry K."/>
            <person name="Chen C."/>
            <person name="Wang M."/>
            <person name="Lipzen A."/>
            <person name="Daum C."/>
            <person name="Saski C.A."/>
            <person name="Payton A.C."/>
            <person name="Mcbreen J.C."/>
            <person name="Conrad R.E."/>
            <person name="Kollar L.M."/>
            <person name="Olsson S."/>
            <person name="Huttunen S."/>
            <person name="Landis J.B."/>
            <person name="Wickett N.J."/>
            <person name="Johnson M.G."/>
            <person name="Rensing S.A."/>
            <person name="Grimwood J."/>
            <person name="Schmutz J."/>
            <person name="Mcdaniel S.F."/>
        </authorList>
    </citation>
    <scope>NUCLEOTIDE SEQUENCE</scope>
    <source>
        <strain evidence="10">R40</strain>
    </source>
</reference>
<dbReference type="AlphaFoldDB" id="A0A8T0GSB3"/>
<evidence type="ECO:0000313" key="10">
    <source>
        <dbReference type="EMBL" id="KAG0561315.1"/>
    </source>
</evidence>
<dbReference type="InterPro" id="IPR052422">
    <property type="entry name" value="Auxin_Ser/Thr_Kinase"/>
</dbReference>
<keyword evidence="2" id="KW-0433">Leucine-rich repeat</keyword>
<dbReference type="GO" id="GO:0016020">
    <property type="term" value="C:membrane"/>
    <property type="evidence" value="ECO:0007669"/>
    <property type="project" value="UniProtKB-SubCell"/>
</dbReference>
<evidence type="ECO:0000256" key="3">
    <source>
        <dbReference type="ARBA" id="ARBA00022692"/>
    </source>
</evidence>
<evidence type="ECO:0000256" key="5">
    <source>
        <dbReference type="ARBA" id="ARBA00022737"/>
    </source>
</evidence>
<gene>
    <name evidence="10" type="ORF">KC19_9G054600</name>
</gene>
<dbReference type="SUPFAM" id="SSF52058">
    <property type="entry name" value="L domain-like"/>
    <property type="match status" value="1"/>
</dbReference>
<keyword evidence="7" id="KW-0472">Membrane</keyword>
<organism evidence="10 11">
    <name type="scientific">Ceratodon purpureus</name>
    <name type="common">Fire moss</name>
    <name type="synonym">Dicranum purpureum</name>
    <dbReference type="NCBI Taxonomy" id="3225"/>
    <lineage>
        <taxon>Eukaryota</taxon>
        <taxon>Viridiplantae</taxon>
        <taxon>Streptophyta</taxon>
        <taxon>Embryophyta</taxon>
        <taxon>Bryophyta</taxon>
        <taxon>Bryophytina</taxon>
        <taxon>Bryopsida</taxon>
        <taxon>Dicranidae</taxon>
        <taxon>Pseudoditrichales</taxon>
        <taxon>Ditrichaceae</taxon>
        <taxon>Ceratodon</taxon>
    </lineage>
</organism>
<dbReference type="Gene3D" id="3.80.10.10">
    <property type="entry name" value="Ribonuclease Inhibitor"/>
    <property type="match status" value="1"/>
</dbReference>
<evidence type="ECO:0008006" key="12">
    <source>
        <dbReference type="Google" id="ProtNLM"/>
    </source>
</evidence>
<evidence type="ECO:0000256" key="8">
    <source>
        <dbReference type="ARBA" id="ARBA00023170"/>
    </source>
</evidence>
<keyword evidence="11" id="KW-1185">Reference proteome</keyword>